<dbReference type="GO" id="GO:0005886">
    <property type="term" value="C:plasma membrane"/>
    <property type="evidence" value="ECO:0007669"/>
    <property type="project" value="TreeGrafter"/>
</dbReference>
<evidence type="ECO:0000256" key="8">
    <source>
        <dbReference type="SAM" id="Phobius"/>
    </source>
</evidence>
<keyword evidence="3" id="KW-0479">Metal-binding</keyword>
<feature type="domain" description="4Fe-4S ferredoxin-type" evidence="9">
    <location>
        <begin position="235"/>
        <end position="264"/>
    </location>
</feature>
<reference evidence="10 11" key="1">
    <citation type="submission" date="2018-01" db="EMBL/GenBank/DDBJ databases">
        <title>Genome Sequencing and Assembly of Anaerobacter polyendosporus strain CT4.</title>
        <authorList>
            <person name="Tachaapaikoon C."/>
            <person name="Sutheeworapong S."/>
            <person name="Jenjaroenpun P."/>
            <person name="Wongsurawat T."/>
            <person name="Nookeaw I."/>
            <person name="Cheawchanlertfa P."/>
            <person name="Kosugi A."/>
            <person name="Cheevadhanarak S."/>
            <person name="Ratanakhanokchai K."/>
        </authorList>
    </citation>
    <scope>NUCLEOTIDE SEQUENCE [LARGE SCALE GENOMIC DNA]</scope>
    <source>
        <strain evidence="10 11">CT4</strain>
    </source>
</reference>
<dbReference type="PANTHER" id="PTHR30176:SF3">
    <property type="entry name" value="FERREDOXIN-TYPE PROTEIN NAPH"/>
    <property type="match status" value="1"/>
</dbReference>
<dbReference type="SUPFAM" id="SSF54862">
    <property type="entry name" value="4Fe-4S ferredoxins"/>
    <property type="match status" value="1"/>
</dbReference>
<dbReference type="InterPro" id="IPR007329">
    <property type="entry name" value="FMN-bd"/>
</dbReference>
<keyword evidence="4" id="KW-0249">Electron transport</keyword>
<keyword evidence="6" id="KW-0411">Iron-sulfur</keyword>
<feature type="transmembrane region" description="Helical" evidence="8">
    <location>
        <begin position="27"/>
        <end position="48"/>
    </location>
</feature>
<feature type="transmembrane region" description="Helical" evidence="8">
    <location>
        <begin position="60"/>
        <end position="80"/>
    </location>
</feature>
<organism evidence="10 11">
    <name type="scientific">Clostridium manihotivorum</name>
    <dbReference type="NCBI Taxonomy" id="2320868"/>
    <lineage>
        <taxon>Bacteria</taxon>
        <taxon>Bacillati</taxon>
        <taxon>Bacillota</taxon>
        <taxon>Clostridia</taxon>
        <taxon>Eubacteriales</taxon>
        <taxon>Clostridiaceae</taxon>
        <taxon>Clostridium</taxon>
    </lineage>
</organism>
<feature type="transmembrane region" description="Helical" evidence="8">
    <location>
        <begin position="124"/>
        <end position="143"/>
    </location>
</feature>
<keyword evidence="8" id="KW-0812">Transmembrane</keyword>
<keyword evidence="1" id="KW-0813">Transport</keyword>
<dbReference type="GO" id="GO:0046872">
    <property type="term" value="F:metal ion binding"/>
    <property type="evidence" value="ECO:0007669"/>
    <property type="project" value="UniProtKB-KW"/>
</dbReference>
<dbReference type="PANTHER" id="PTHR30176">
    <property type="entry name" value="FERREDOXIN-TYPE PROTEIN NAPH"/>
    <property type="match status" value="1"/>
</dbReference>
<protein>
    <submittedName>
        <fullName evidence="10">FMN-binding protein</fullName>
    </submittedName>
</protein>
<dbReference type="EMBL" id="CP025746">
    <property type="protein sequence ID" value="QAA31599.1"/>
    <property type="molecule type" value="Genomic_DNA"/>
</dbReference>
<evidence type="ECO:0000259" key="9">
    <source>
        <dbReference type="PROSITE" id="PS51379"/>
    </source>
</evidence>
<keyword evidence="11" id="KW-1185">Reference proteome</keyword>
<feature type="transmembrane region" description="Helical" evidence="8">
    <location>
        <begin position="269"/>
        <end position="288"/>
    </location>
</feature>
<keyword evidence="5" id="KW-0408">Iron</keyword>
<dbReference type="OrthoDB" id="9806398at2"/>
<keyword evidence="8" id="KW-0472">Membrane</keyword>
<feature type="compositionally biased region" description="Low complexity" evidence="7">
    <location>
        <begin position="801"/>
        <end position="854"/>
    </location>
</feature>
<feature type="compositionally biased region" description="Low complexity" evidence="7">
    <location>
        <begin position="536"/>
        <end position="553"/>
    </location>
</feature>
<dbReference type="GO" id="GO:0051539">
    <property type="term" value="F:4 iron, 4 sulfur cluster binding"/>
    <property type="evidence" value="ECO:0007669"/>
    <property type="project" value="UniProtKB-KW"/>
</dbReference>
<dbReference type="AlphaFoldDB" id="A0A3R5X0Z3"/>
<evidence type="ECO:0000256" key="2">
    <source>
        <dbReference type="ARBA" id="ARBA00022485"/>
    </source>
</evidence>
<evidence type="ECO:0000256" key="3">
    <source>
        <dbReference type="ARBA" id="ARBA00022723"/>
    </source>
</evidence>
<feature type="transmembrane region" description="Helical" evidence="8">
    <location>
        <begin position="163"/>
        <end position="184"/>
    </location>
</feature>
<evidence type="ECO:0000256" key="4">
    <source>
        <dbReference type="ARBA" id="ARBA00022982"/>
    </source>
</evidence>
<keyword evidence="2" id="KW-0004">4Fe-4S</keyword>
<feature type="transmembrane region" description="Helical" evidence="8">
    <location>
        <begin position="86"/>
        <end position="103"/>
    </location>
</feature>
<dbReference type="KEGG" id="cmah:C1I91_08055"/>
<keyword evidence="8" id="KW-1133">Transmembrane helix</keyword>
<dbReference type="Pfam" id="PF12801">
    <property type="entry name" value="Fer4_5"/>
    <property type="match status" value="2"/>
</dbReference>
<proteinExistence type="predicted"/>
<sequence>MNAKALDFKKKINKLKRKTSPLKITRFFVQLIFLYFFSGFFTLAFTGFKSTLMRMTKEDFSLANSFTFVAAFATVVVLSFLAGRIFCGWLCAFGTFNDFLYFVGRKIFKKKLKISEKLDKRLKYLKYIILVGIIIFIWFMNLSPQSNMNPWDAFAQIPQAKTMITQIPIAFIVLAFIAVGAMFIERFFCRYLCPLGAVLAITSKFKIMKISKPSAQCGKCTMCTHNCPMGINLSKVEVVDSGECISCFKCVDTCHRSNPQVVAFGKLNFRWYATAIAAVLIFGLMFWGKKFVKPETKFANKVATAQIAEADEDIYTDGVYTGIGKGFRPNLKVEVKILKGKIADIKVISHDETKGYYEQAFDIVPKEIIAAQSVEVDTVSGATKSSNGIKSAVGDALNKARKKGTKRKTSENKAQETTEQSSEENKTAQTTDVSMDKNVKFKDGVYTGVGTGYQPGLTVSVTIKDGKITDIKIVSSNETAGFKEKAFAVVPKEIIAAQSTSVDAVSGATFSSRGVMAAVKNALQKAIVSGELPADANATSSTSANTNTAASTTPSEDSTKVNDTNLKYKDGVYEGIGQGFGKNLKVSVTVSGGKIAAISILSHNETKGFYEKPFEMVPKEIIQKQSTNVDAVSGATYSSRGVMAAVRNALSNAVVSGVMPADTTPATSAPVENTTPSNGDSSNSNNQSGNNTTPSNSTNATNNSNPTNSSVLYKDGEYTGVGRGFSPNLKVLVTVKDGKIAEVKVLEHDETEGFYEKAFSTVPKEIIEKQSTSVDTVSGATRSSKGIIEAVNNALKDATVTSNNNENNGGSSNNTGSGTTTPGEGNNTNPGNTTTNPGGNGTTEPGNQNNNGIEINKNAHLYKDGIYTGIGKGRRSNLIVDVTIKDNKITNINPIYYREDREYFKNAMDPMAQKIITAQSTEVDAVSGATQTSDGIKQAVNNALDKAVYKDGTFAGAARGYNRKDIINVNVTVKEGKLTNIDLVSQGETPQYFEKVWPVIPNEIIKAQTTFVDTISGATRSSNGVINAVKTALAQDQSMGEVSTYPSQEQTIAPFRDGIYKGTATGYKENLNVSVTVKDNKIIKIDLGDNQETQKYFSKAWPVVPNSIIDKQSASVDTVSGATRSSLGIINAVKDALRQSKLALTADPVAPYKDGTYRGIGKGYKDGLNLDVTVKDNKIVSIDLKENNETQKYFEKAWKPVSGSILEKQSTKVDTISGATRSSNGIIDAVKDALRKAHDATLN</sequence>
<feature type="region of interest" description="Disordered" evidence="7">
    <location>
        <begin position="800"/>
        <end position="854"/>
    </location>
</feature>
<accession>A0A3R5X0Z3</accession>
<dbReference type="InterPro" id="IPR017896">
    <property type="entry name" value="4Fe4S_Fe-S-bd"/>
</dbReference>
<evidence type="ECO:0000256" key="1">
    <source>
        <dbReference type="ARBA" id="ARBA00022448"/>
    </source>
</evidence>
<gene>
    <name evidence="10" type="ORF">C1I91_08055</name>
</gene>
<dbReference type="RefSeq" id="WP_128212410.1">
    <property type="nucleotide sequence ID" value="NZ_CP025746.1"/>
</dbReference>
<dbReference type="Gene3D" id="3.90.1010.20">
    <property type="match status" value="8"/>
</dbReference>
<evidence type="ECO:0000313" key="10">
    <source>
        <dbReference type="EMBL" id="QAA31599.1"/>
    </source>
</evidence>
<dbReference type="PROSITE" id="PS51379">
    <property type="entry name" value="4FE4S_FER_2"/>
    <property type="match status" value="1"/>
</dbReference>
<evidence type="ECO:0000256" key="5">
    <source>
        <dbReference type="ARBA" id="ARBA00023004"/>
    </source>
</evidence>
<feature type="region of interest" description="Disordered" evidence="7">
    <location>
        <begin position="535"/>
        <end position="563"/>
    </location>
</feature>
<feature type="region of interest" description="Disordered" evidence="7">
    <location>
        <begin position="396"/>
        <end position="431"/>
    </location>
</feature>
<evidence type="ECO:0000256" key="6">
    <source>
        <dbReference type="ARBA" id="ARBA00023014"/>
    </source>
</evidence>
<dbReference type="GO" id="GO:0010181">
    <property type="term" value="F:FMN binding"/>
    <property type="evidence" value="ECO:0007669"/>
    <property type="project" value="InterPro"/>
</dbReference>
<name>A0A3R5X0Z3_9CLOT</name>
<dbReference type="SMART" id="SM00900">
    <property type="entry name" value="FMN_bind"/>
    <property type="match status" value="8"/>
</dbReference>
<dbReference type="Pfam" id="PF04205">
    <property type="entry name" value="FMN_bind"/>
    <property type="match status" value="8"/>
</dbReference>
<feature type="compositionally biased region" description="Low complexity" evidence="7">
    <location>
        <begin position="673"/>
        <end position="710"/>
    </location>
</feature>
<dbReference type="InterPro" id="IPR051684">
    <property type="entry name" value="Electron_Trans/Redox"/>
</dbReference>
<evidence type="ECO:0000256" key="7">
    <source>
        <dbReference type="SAM" id="MobiDB-lite"/>
    </source>
</evidence>
<dbReference type="Proteomes" id="UP000286268">
    <property type="component" value="Chromosome"/>
</dbReference>
<feature type="region of interest" description="Disordered" evidence="7">
    <location>
        <begin position="661"/>
        <end position="712"/>
    </location>
</feature>
<evidence type="ECO:0000313" key="11">
    <source>
        <dbReference type="Proteomes" id="UP000286268"/>
    </source>
</evidence>